<sequence>MDASGKTASHELDAPTDLLDAHPETAYFSGRAVGDGEVTAESVTVRTNDEIAAERLAAVAGADSVNHRSTEREYAHDTSITRSEDTYTVRIHGPVGDRAAAALGLPFEGQPDGYRLDALAEYDRQLLRGLLEGCGTVCFKSSSGTVGISFVADDRKLLERIAGLLDSADVDAPYGEISETSSGGHWFGLDDEAAPDVGAWLYRDCAETGLFAPTRRRKLRRSIEEADAY</sequence>
<dbReference type="Pfam" id="PF26411">
    <property type="entry name" value="LAGLIDADG_4"/>
    <property type="match status" value="1"/>
</dbReference>
<accession>A0A4U5JC55</accession>
<comment type="caution">
    <text evidence="1">The sequence shown here is derived from an EMBL/GenBank/DDBJ whole genome shotgun (WGS) entry which is preliminary data.</text>
</comment>
<dbReference type="RefSeq" id="WP_137276811.1">
    <property type="nucleotide sequence ID" value="NZ_QKNX01000003.1"/>
</dbReference>
<organism evidence="1 2">
    <name type="scientific">Natronomonas salsuginis</name>
    <dbReference type="NCBI Taxonomy" id="2217661"/>
    <lineage>
        <taxon>Archaea</taxon>
        <taxon>Methanobacteriati</taxon>
        <taxon>Methanobacteriota</taxon>
        <taxon>Stenosarchaea group</taxon>
        <taxon>Halobacteria</taxon>
        <taxon>Halobacteriales</taxon>
        <taxon>Natronomonadaceae</taxon>
        <taxon>Natronomonas</taxon>
    </lineage>
</organism>
<keyword evidence="2" id="KW-1185">Reference proteome</keyword>
<dbReference type="Gene3D" id="3.10.28.10">
    <property type="entry name" value="Homing endonucleases"/>
    <property type="match status" value="1"/>
</dbReference>
<protein>
    <submittedName>
        <fullName evidence="1">Cobalamin biosynthesis protein</fullName>
    </submittedName>
</protein>
<dbReference type="AlphaFoldDB" id="A0A4U5JC55"/>
<dbReference type="InterPro" id="IPR058749">
    <property type="entry name" value="Homing_endonuclease-like"/>
</dbReference>
<name>A0A4U5JC55_9EURY</name>
<reference evidence="1 2" key="1">
    <citation type="submission" date="2019-04" db="EMBL/GenBank/DDBJ databases">
        <title>Natronomonas sp. F20-122 a newhaloarchaeon isolated from a saline saltern of Isla Bacuta, Huelva, Spain.</title>
        <authorList>
            <person name="Duran-Viseras A."/>
            <person name="Sanchez-Porro C."/>
            <person name="Ventosa A."/>
        </authorList>
    </citation>
    <scope>NUCLEOTIDE SEQUENCE [LARGE SCALE GENOMIC DNA]</scope>
    <source>
        <strain evidence="1 2">F20-122</strain>
    </source>
</reference>
<evidence type="ECO:0000313" key="1">
    <source>
        <dbReference type="EMBL" id="TKR25806.1"/>
    </source>
</evidence>
<dbReference type="InterPro" id="IPR027434">
    <property type="entry name" value="Homing_endonucl"/>
</dbReference>
<proteinExistence type="predicted"/>
<dbReference type="OrthoDB" id="318818at2157"/>
<dbReference type="EMBL" id="QKNX01000003">
    <property type="protein sequence ID" value="TKR25806.1"/>
    <property type="molecule type" value="Genomic_DNA"/>
</dbReference>
<dbReference type="Proteomes" id="UP000308037">
    <property type="component" value="Unassembled WGS sequence"/>
</dbReference>
<evidence type="ECO:0000313" key="2">
    <source>
        <dbReference type="Proteomes" id="UP000308037"/>
    </source>
</evidence>
<gene>
    <name evidence="1" type="ORF">DM868_08775</name>
</gene>